<dbReference type="RefSeq" id="WP_097148754.1">
    <property type="nucleotide sequence ID" value="NZ_OBQC01000003.1"/>
</dbReference>
<dbReference type="EMBL" id="OBQC01000003">
    <property type="protein sequence ID" value="SOC37252.1"/>
    <property type="molecule type" value="Genomic_DNA"/>
</dbReference>
<name>A0A285U5Z1_9BACL</name>
<accession>A0A285U5Z1</accession>
<evidence type="ECO:0000313" key="1">
    <source>
        <dbReference type="EMBL" id="SOC37252.1"/>
    </source>
</evidence>
<keyword evidence="2" id="KW-1185">Reference proteome</keyword>
<dbReference type="Pfam" id="PF10978">
    <property type="entry name" value="DUF2785"/>
    <property type="match status" value="1"/>
</dbReference>
<dbReference type="AlphaFoldDB" id="A0A285U5Z1"/>
<dbReference type="OrthoDB" id="7619731at2"/>
<reference evidence="2" key="1">
    <citation type="submission" date="2017-08" db="EMBL/GenBank/DDBJ databases">
        <authorList>
            <person name="Varghese N."/>
            <person name="Submissions S."/>
        </authorList>
    </citation>
    <scope>NUCLEOTIDE SEQUENCE [LARGE SCALE GENOMIC DNA]</scope>
    <source>
        <strain evidence="2">JC23</strain>
    </source>
</reference>
<protein>
    <submittedName>
        <fullName evidence="1">Uncharacterized protein DUF2785</fullName>
    </submittedName>
</protein>
<dbReference type="Proteomes" id="UP000219252">
    <property type="component" value="Unassembled WGS sequence"/>
</dbReference>
<organism evidence="1 2">
    <name type="scientific">Ureibacillus acetophenoni</name>
    <dbReference type="NCBI Taxonomy" id="614649"/>
    <lineage>
        <taxon>Bacteria</taxon>
        <taxon>Bacillati</taxon>
        <taxon>Bacillota</taxon>
        <taxon>Bacilli</taxon>
        <taxon>Bacillales</taxon>
        <taxon>Caryophanaceae</taxon>
        <taxon>Ureibacillus</taxon>
    </lineage>
</organism>
<dbReference type="InterPro" id="IPR021247">
    <property type="entry name" value="DUF2785"/>
</dbReference>
<gene>
    <name evidence="1" type="ORF">SAMN05877842_103107</name>
</gene>
<evidence type="ECO:0000313" key="2">
    <source>
        <dbReference type="Proteomes" id="UP000219252"/>
    </source>
</evidence>
<proteinExistence type="predicted"/>
<sequence length="276" mass="31810">MKDTLEKILHMNQLEREQYMSTNGDQLLEQMTKIIGYPEDELRDKLNYRLFIELLSTNVLTNEQMAHLTIKLSGKDYLYSSIGKTEDDSVFTRSFSALWLAALLYADAQLRFLTEEQSTEILEVATPYLMKELDVRGFLGDKGWALAIGNGSELATAIVSHPSFKLHLTSKLLEGVKASFWKGSVYINDEEESFAKLIGLLISKNVAEEVLIEWVEQVFDKLEFYLVTNGYTPQYFSARTNTLHFMKQFYFLLKFTRRMPELMGAVSIFIGKWSQQ</sequence>